<dbReference type="AlphaFoldDB" id="A0A2V1DAN4"/>
<dbReference type="Proteomes" id="UP000244855">
    <property type="component" value="Unassembled WGS sequence"/>
</dbReference>
<accession>A0A2V1DAN4</accession>
<protein>
    <submittedName>
        <fullName evidence="1">Uncharacterized protein</fullName>
    </submittedName>
</protein>
<proteinExistence type="predicted"/>
<organism evidence="1 2">
    <name type="scientific">Periconia macrospinosa</name>
    <dbReference type="NCBI Taxonomy" id="97972"/>
    <lineage>
        <taxon>Eukaryota</taxon>
        <taxon>Fungi</taxon>
        <taxon>Dikarya</taxon>
        <taxon>Ascomycota</taxon>
        <taxon>Pezizomycotina</taxon>
        <taxon>Dothideomycetes</taxon>
        <taxon>Pleosporomycetidae</taxon>
        <taxon>Pleosporales</taxon>
        <taxon>Massarineae</taxon>
        <taxon>Periconiaceae</taxon>
        <taxon>Periconia</taxon>
    </lineage>
</organism>
<evidence type="ECO:0000313" key="2">
    <source>
        <dbReference type="Proteomes" id="UP000244855"/>
    </source>
</evidence>
<name>A0A2V1DAN4_9PLEO</name>
<evidence type="ECO:0000313" key="1">
    <source>
        <dbReference type="EMBL" id="PVH95105.1"/>
    </source>
</evidence>
<gene>
    <name evidence="1" type="ORF">DM02DRAFT_691433</name>
</gene>
<reference evidence="1 2" key="1">
    <citation type="journal article" date="2018" name="Sci. Rep.">
        <title>Comparative genomics provides insights into the lifestyle and reveals functional heterogeneity of dark septate endophytic fungi.</title>
        <authorList>
            <person name="Knapp D.G."/>
            <person name="Nemeth J.B."/>
            <person name="Barry K."/>
            <person name="Hainaut M."/>
            <person name="Henrissat B."/>
            <person name="Johnson J."/>
            <person name="Kuo A."/>
            <person name="Lim J.H.P."/>
            <person name="Lipzen A."/>
            <person name="Nolan M."/>
            <person name="Ohm R.A."/>
            <person name="Tamas L."/>
            <person name="Grigoriev I.V."/>
            <person name="Spatafora J.W."/>
            <person name="Nagy L.G."/>
            <person name="Kovacs G.M."/>
        </authorList>
    </citation>
    <scope>NUCLEOTIDE SEQUENCE [LARGE SCALE GENOMIC DNA]</scope>
    <source>
        <strain evidence="1 2">DSE2036</strain>
    </source>
</reference>
<dbReference type="EMBL" id="KZ805508">
    <property type="protein sequence ID" value="PVH95105.1"/>
    <property type="molecule type" value="Genomic_DNA"/>
</dbReference>
<sequence>MQFEAGEQLVLKVSGHAKTLAEYEATLRFFKTTNKGEYMLHLDGNPSSYVELPLIRL</sequence>
<keyword evidence="2" id="KW-1185">Reference proteome</keyword>
<dbReference type="Gene3D" id="2.60.120.260">
    <property type="entry name" value="Galactose-binding domain-like"/>
    <property type="match status" value="1"/>
</dbReference>